<reference evidence="3 4" key="1">
    <citation type="journal article" date="2013" name="PLoS ONE">
        <title>Lactobacillus paracasei comparative genomics: towards species pan-genome definition and exploitation of diversity.</title>
        <authorList>
            <person name="Smokvina T."/>
            <person name="Wels M."/>
            <person name="Polka J."/>
            <person name="Chervaux C."/>
            <person name="Brisse S."/>
            <person name="Boekhorst J."/>
            <person name="van Hylckama Vlieg J.E."/>
            <person name="Siezen R.J."/>
        </authorList>
    </citation>
    <scope>NUCLEOTIDE SEQUENCE [LARGE SCALE GENOMIC DNA]</scope>
    <source>
        <strain evidence="3 4">Lpp41</strain>
    </source>
</reference>
<feature type="compositionally biased region" description="Polar residues" evidence="1">
    <location>
        <begin position="638"/>
        <end position="652"/>
    </location>
</feature>
<keyword evidence="2" id="KW-0812">Transmembrane</keyword>
<evidence type="ECO:0000313" key="4">
    <source>
        <dbReference type="Proteomes" id="UP000014244"/>
    </source>
</evidence>
<dbReference type="Proteomes" id="UP000014244">
    <property type="component" value="Unassembled WGS sequence"/>
</dbReference>
<proteinExistence type="predicted"/>
<evidence type="ECO:0000256" key="1">
    <source>
        <dbReference type="SAM" id="MobiDB-lite"/>
    </source>
</evidence>
<feature type="region of interest" description="Disordered" evidence="1">
    <location>
        <begin position="579"/>
        <end position="652"/>
    </location>
</feature>
<feature type="compositionally biased region" description="Polar residues" evidence="1">
    <location>
        <begin position="247"/>
        <end position="259"/>
    </location>
</feature>
<protein>
    <submittedName>
        <fullName evidence="3">Cell-envelope associated proteinase</fullName>
    </submittedName>
</protein>
<evidence type="ECO:0000313" key="3">
    <source>
        <dbReference type="EMBL" id="EPC73742.1"/>
    </source>
</evidence>
<feature type="transmembrane region" description="Helical" evidence="2">
    <location>
        <begin position="663"/>
        <end position="682"/>
    </location>
</feature>
<keyword evidence="2" id="KW-0472">Membrane</keyword>
<evidence type="ECO:0000256" key="2">
    <source>
        <dbReference type="SAM" id="Phobius"/>
    </source>
</evidence>
<dbReference type="EMBL" id="ANKE01000296">
    <property type="protein sequence ID" value="EPC73742.1"/>
    <property type="molecule type" value="Genomic_DNA"/>
</dbReference>
<feature type="compositionally biased region" description="Acidic residues" evidence="1">
    <location>
        <begin position="236"/>
        <end position="246"/>
    </location>
</feature>
<feature type="region of interest" description="Disordered" evidence="1">
    <location>
        <begin position="233"/>
        <end position="522"/>
    </location>
</feature>
<dbReference type="AlphaFoldDB" id="A0A829H891"/>
<feature type="compositionally biased region" description="Acidic residues" evidence="1">
    <location>
        <begin position="366"/>
        <end position="377"/>
    </location>
</feature>
<feature type="compositionally biased region" description="Basic and acidic residues" evidence="1">
    <location>
        <begin position="423"/>
        <end position="433"/>
    </location>
</feature>
<comment type="caution">
    <text evidence="3">The sequence shown here is derived from an EMBL/GenBank/DDBJ whole genome shotgun (WGS) entry which is preliminary data.</text>
</comment>
<accession>A0A829H891</accession>
<feature type="compositionally biased region" description="Polar residues" evidence="1">
    <location>
        <begin position="455"/>
        <end position="465"/>
    </location>
</feature>
<feature type="compositionally biased region" description="Basic and acidic residues" evidence="1">
    <location>
        <begin position="275"/>
        <end position="312"/>
    </location>
</feature>
<organism evidence="3 4">
    <name type="scientific">Lacticaseibacillus paracasei subsp. paracasei Lpp41</name>
    <dbReference type="NCBI Taxonomy" id="1256208"/>
    <lineage>
        <taxon>Bacteria</taxon>
        <taxon>Bacillati</taxon>
        <taxon>Bacillota</taxon>
        <taxon>Bacilli</taxon>
        <taxon>Lactobacillales</taxon>
        <taxon>Lactobacillaceae</taxon>
        <taxon>Lacticaseibacillus</taxon>
    </lineage>
</organism>
<name>A0A829H891_LACPA</name>
<feature type="compositionally biased region" description="Polar residues" evidence="1">
    <location>
        <begin position="390"/>
        <end position="410"/>
    </location>
</feature>
<feature type="compositionally biased region" description="Basic and acidic residues" evidence="1">
    <location>
        <begin position="332"/>
        <end position="349"/>
    </location>
</feature>
<feature type="compositionally biased region" description="Basic and acidic residues" evidence="1">
    <location>
        <begin position="579"/>
        <end position="602"/>
    </location>
</feature>
<keyword evidence="2" id="KW-1133">Transmembrane helix</keyword>
<sequence>TSGLMFSDLNDNSLTLVGVDKASHCYDAEHQLLHIRGKIKDPSHTDLQIFATPNPSDPQNRAILAADGSFDVTVPFKSTEEKNVGYALTTINATGQKVTTDGFLQIILDTTPPTLTVSDTDGMTVDANGVYTAETSADIFTLEGTIDDNVDGYRLYSNGSNVLTQHARAGFNIHQPAATAEAGANRTNPYDPVPFKRGYILPVGTSIVRLEAVDQVGNRTVKVFKIKKVAVTENSEPTESDLEDQTVTDSPEISSTESANDGDGVTDASAVMASDDTRDPQSEDREVKDSAEDAFVEHVVDEDLVEKAKDDLVPDGGNDSEETSSSEAVLSEAKESDENIFPDGDKDVENDISAEGILSEAKEPGDETTSDGDEDTSFEAVLSDAKMSKDSVTSNEDNDATSDISSQEALSETEASKGEVAPNDDKAIEDTNDAKSAVDSIEDAQGNVSFDDATTPKNDSSSVVTDTEVKDTLVKTAVLNDKVPQDSSDINEEKAAKPETSSQAVIHEAHDSVADTDSSDKANASDTALIAIADEKIDIGAAFASVLTENGKKKMPSKEGIKSAITELTTEPKAKRAFKDDKNNEKEVSAHAAIKTERKDSFESTANGGDEDAPKITVPNATTDNDLATKINAAPTPAMSTRNDAQSGVSSKLPQMANSHRNALQILGVIIISLMTTLGIVVTDKKKREKNKVNS</sequence>
<feature type="non-terminal residue" evidence="3">
    <location>
        <position position="1"/>
    </location>
</feature>
<gene>
    <name evidence="3" type="ORF">Lpp41_06275</name>
</gene>